<proteinExistence type="predicted"/>
<dbReference type="EMBL" id="CAJNOK010063721">
    <property type="protein sequence ID" value="CAF1644673.1"/>
    <property type="molecule type" value="Genomic_DNA"/>
</dbReference>
<name>A0A8S2G804_9BILA</name>
<dbReference type="AlphaFoldDB" id="A0A8S2G804"/>
<evidence type="ECO:0000313" key="3">
    <source>
        <dbReference type="Proteomes" id="UP000677228"/>
    </source>
</evidence>
<reference evidence="1" key="1">
    <citation type="submission" date="2021-02" db="EMBL/GenBank/DDBJ databases">
        <authorList>
            <person name="Nowell W R."/>
        </authorList>
    </citation>
    <scope>NUCLEOTIDE SEQUENCE</scope>
</reference>
<protein>
    <submittedName>
        <fullName evidence="1">Uncharacterized protein</fullName>
    </submittedName>
</protein>
<dbReference type="EMBL" id="CAJOBA010091106">
    <property type="protein sequence ID" value="CAF4484839.1"/>
    <property type="molecule type" value="Genomic_DNA"/>
</dbReference>
<organism evidence="1 3">
    <name type="scientific">Didymodactylos carnosus</name>
    <dbReference type="NCBI Taxonomy" id="1234261"/>
    <lineage>
        <taxon>Eukaryota</taxon>
        <taxon>Metazoa</taxon>
        <taxon>Spiralia</taxon>
        <taxon>Gnathifera</taxon>
        <taxon>Rotifera</taxon>
        <taxon>Eurotatoria</taxon>
        <taxon>Bdelloidea</taxon>
        <taxon>Philodinida</taxon>
        <taxon>Philodinidae</taxon>
        <taxon>Didymodactylos</taxon>
    </lineage>
</organism>
<dbReference type="Proteomes" id="UP000682733">
    <property type="component" value="Unassembled WGS sequence"/>
</dbReference>
<comment type="caution">
    <text evidence="1">The sequence shown here is derived from an EMBL/GenBank/DDBJ whole genome shotgun (WGS) entry which is preliminary data.</text>
</comment>
<accession>A0A8S2G804</accession>
<sequence>AAAFNNAYTPEGLPIEEFITSAVIAYNYKVMDKVSHDMNRLTAIHEVNHILGRAHMGVDFKAGPDVNGEESA</sequence>
<evidence type="ECO:0000313" key="1">
    <source>
        <dbReference type="EMBL" id="CAF1644673.1"/>
    </source>
</evidence>
<dbReference type="Proteomes" id="UP000677228">
    <property type="component" value="Unassembled WGS sequence"/>
</dbReference>
<gene>
    <name evidence="1" type="ORF">OVA965_LOCUS44479</name>
    <name evidence="2" type="ORF">TMI583_LOCUS47309</name>
</gene>
<evidence type="ECO:0000313" key="2">
    <source>
        <dbReference type="EMBL" id="CAF4484839.1"/>
    </source>
</evidence>
<feature type="non-terminal residue" evidence="1">
    <location>
        <position position="1"/>
    </location>
</feature>